<sequence length="309" mass="35543">MARKKIDTIIKEKIAPYTLTDKGMSDISQLVRQYSYELLLECIDIGVSTYFRYDDNGKLTQDSANNFLNKLGGIAFNKSRSPVDQEIYHLKNKGNRQFAYWNSQRADDLLHEYVQALYLYGWSESMVLSDLRGESVRMMNNSSSWTQWSHTLEGWTQDVKHWGDEDTVTVEQLRTVLPDALFSSLPANVQSLCKQINASYEKNLFDCTAVIMRRLLESLLVLSYQRAGIEADIMNGNYHVTLDKIIKNAEQNTTLALSSNTKKDMALFKDLGNYSAHKIWYNCTQGDIQPHILKYRAIIEELMYKAGLK</sequence>
<evidence type="ECO:0000313" key="1">
    <source>
        <dbReference type="EMBL" id="RGQ35061.1"/>
    </source>
</evidence>
<gene>
    <name evidence="1" type="ORF">DWY99_13140</name>
</gene>
<proteinExistence type="predicted"/>
<name>A0A412AUH4_9FIRM</name>
<accession>A0A412AUH4</accession>
<comment type="caution">
    <text evidence="1">The sequence shown here is derived from an EMBL/GenBank/DDBJ whole genome shotgun (WGS) entry which is preliminary data.</text>
</comment>
<evidence type="ECO:0008006" key="3">
    <source>
        <dbReference type="Google" id="ProtNLM"/>
    </source>
</evidence>
<dbReference type="AlphaFoldDB" id="A0A412AUH4"/>
<reference evidence="1 2" key="1">
    <citation type="submission" date="2018-08" db="EMBL/GenBank/DDBJ databases">
        <title>A genome reference for cultivated species of the human gut microbiota.</title>
        <authorList>
            <person name="Zou Y."/>
            <person name="Xue W."/>
            <person name="Luo G."/>
        </authorList>
    </citation>
    <scope>NUCLEOTIDE SEQUENCE [LARGE SCALE GENOMIC DNA]</scope>
    <source>
        <strain evidence="1 2">AF28-26</strain>
    </source>
</reference>
<organism evidence="1 2">
    <name type="scientific">[Clostridium] leptum</name>
    <dbReference type="NCBI Taxonomy" id="1535"/>
    <lineage>
        <taxon>Bacteria</taxon>
        <taxon>Bacillati</taxon>
        <taxon>Bacillota</taxon>
        <taxon>Clostridia</taxon>
        <taxon>Eubacteriales</taxon>
        <taxon>Oscillospiraceae</taxon>
        <taxon>Oscillospiraceae incertae sedis</taxon>
    </lineage>
</organism>
<dbReference type="Proteomes" id="UP000284751">
    <property type="component" value="Unassembled WGS sequence"/>
</dbReference>
<dbReference type="EMBL" id="QRTC01000074">
    <property type="protein sequence ID" value="RGQ35061.1"/>
    <property type="molecule type" value="Genomic_DNA"/>
</dbReference>
<evidence type="ECO:0000313" key="2">
    <source>
        <dbReference type="Proteomes" id="UP000284751"/>
    </source>
</evidence>
<protein>
    <recommendedName>
        <fullName evidence="3">DUF4145 domain-containing protein</fullName>
    </recommendedName>
</protein>